<evidence type="ECO:0000313" key="3">
    <source>
        <dbReference type="Proteomes" id="UP000176778"/>
    </source>
</evidence>
<keyword evidence="1" id="KW-0472">Membrane</keyword>
<feature type="transmembrane region" description="Helical" evidence="1">
    <location>
        <begin position="380"/>
        <end position="396"/>
    </location>
</feature>
<reference evidence="2 3" key="1">
    <citation type="journal article" date="2016" name="Nat. Commun.">
        <title>Thousands of microbial genomes shed light on interconnected biogeochemical processes in an aquifer system.</title>
        <authorList>
            <person name="Anantharaman K."/>
            <person name="Brown C.T."/>
            <person name="Hug L.A."/>
            <person name="Sharon I."/>
            <person name="Castelle C.J."/>
            <person name="Probst A.J."/>
            <person name="Thomas B.C."/>
            <person name="Singh A."/>
            <person name="Wilkins M.J."/>
            <person name="Karaoz U."/>
            <person name="Brodie E.L."/>
            <person name="Williams K.H."/>
            <person name="Hubbard S.S."/>
            <person name="Banfield J.F."/>
        </authorList>
    </citation>
    <scope>NUCLEOTIDE SEQUENCE [LARGE SCALE GENOMIC DNA]</scope>
</reference>
<proteinExistence type="predicted"/>
<accession>A0A1F7X3A5</accession>
<dbReference type="STRING" id="1802479.A2Y68_00120"/>
<sequence length="483" mass="56461">MGKICYYLFGLKLPLYINFALPAFIFYDLIKKILSNKYFRILLIFVLPTIIFIKILRNDPFFLSDDFAHLYLSYRASYLQIAKLALTGPGIWVANRIVIGFWIFKALFDLFGPKPEVFLTLMFVFHLVNVAIFYLISERLTKNSILSLFSTFIISSFYLTWISNIHEVVGATFILASSYYFLLWLSKEKSINISLVFFILAVFTKEIAFLFPLVLAMIALYHHFNASRLDLKKTIKSMAPFFAVFLVYLFTYGISNFKGYSVLPSNDSYQMTFSIKSIIKNAIYYLTYNFPLINYKPIGFLVLIVPIFYDLWKRKPVITPFAISYLLLLSPVLLFADRRTFYYAYIPAFFLFFGLTILVKNIYWPLIVRLKTAPKPFTKVLNILVILFFLLTVFRLEQLFMDNCFLIQFPWQKPQKATYLSMLKKIDTKFELGQLKEGDLYILSDEELALELEVVSPLLESKEASAFSLRYLPEQKALLVEKR</sequence>
<feature type="transmembrane region" description="Helical" evidence="1">
    <location>
        <begin position="191"/>
        <end position="220"/>
    </location>
</feature>
<feature type="transmembrane region" description="Helical" evidence="1">
    <location>
        <begin position="241"/>
        <end position="263"/>
    </location>
</feature>
<feature type="transmembrane region" description="Helical" evidence="1">
    <location>
        <begin position="317"/>
        <end position="336"/>
    </location>
</feature>
<evidence type="ECO:0000313" key="2">
    <source>
        <dbReference type="EMBL" id="OGM09363.1"/>
    </source>
</evidence>
<feature type="transmembrane region" description="Helical" evidence="1">
    <location>
        <begin position="168"/>
        <end position="185"/>
    </location>
</feature>
<feature type="transmembrane region" description="Helical" evidence="1">
    <location>
        <begin position="6"/>
        <end position="26"/>
    </location>
</feature>
<keyword evidence="1" id="KW-1133">Transmembrane helix</keyword>
<keyword evidence="1" id="KW-0812">Transmembrane</keyword>
<dbReference type="AlphaFoldDB" id="A0A1F7X3A5"/>
<gene>
    <name evidence="2" type="ORF">A2Y68_00120</name>
</gene>
<comment type="caution">
    <text evidence="2">The sequence shown here is derived from an EMBL/GenBank/DDBJ whole genome shotgun (WGS) entry which is preliminary data.</text>
</comment>
<feature type="transmembrane region" description="Helical" evidence="1">
    <location>
        <begin position="38"/>
        <end position="57"/>
    </location>
</feature>
<organism evidence="2 3">
    <name type="scientific">Candidatus Woesebacteria bacterium RBG_13_46_13</name>
    <dbReference type="NCBI Taxonomy" id="1802479"/>
    <lineage>
        <taxon>Bacteria</taxon>
        <taxon>Candidatus Woeseibacteriota</taxon>
    </lineage>
</organism>
<name>A0A1F7X3A5_9BACT</name>
<evidence type="ECO:0000256" key="1">
    <source>
        <dbReference type="SAM" id="Phobius"/>
    </source>
</evidence>
<evidence type="ECO:0008006" key="4">
    <source>
        <dbReference type="Google" id="ProtNLM"/>
    </source>
</evidence>
<feature type="transmembrane region" description="Helical" evidence="1">
    <location>
        <begin position="143"/>
        <end position="161"/>
    </location>
</feature>
<feature type="transmembrane region" description="Helical" evidence="1">
    <location>
        <begin position="77"/>
        <end position="104"/>
    </location>
</feature>
<feature type="transmembrane region" description="Helical" evidence="1">
    <location>
        <begin position="116"/>
        <end position="137"/>
    </location>
</feature>
<dbReference type="EMBL" id="MGFR01000005">
    <property type="protein sequence ID" value="OGM09363.1"/>
    <property type="molecule type" value="Genomic_DNA"/>
</dbReference>
<feature type="transmembrane region" description="Helical" evidence="1">
    <location>
        <begin position="283"/>
        <end position="305"/>
    </location>
</feature>
<feature type="transmembrane region" description="Helical" evidence="1">
    <location>
        <begin position="342"/>
        <end position="359"/>
    </location>
</feature>
<dbReference type="Proteomes" id="UP000176778">
    <property type="component" value="Unassembled WGS sequence"/>
</dbReference>
<protein>
    <recommendedName>
        <fullName evidence="4">Glycosyltransferase RgtA/B/C/D-like domain-containing protein</fullName>
    </recommendedName>
</protein>